<name>A0ABS8VA96_DATST</name>
<dbReference type="Proteomes" id="UP000823775">
    <property type="component" value="Unassembled WGS sequence"/>
</dbReference>
<protein>
    <submittedName>
        <fullName evidence="1">Uncharacterized protein</fullName>
    </submittedName>
</protein>
<proteinExistence type="predicted"/>
<reference evidence="1 2" key="1">
    <citation type="journal article" date="2021" name="BMC Genomics">
        <title>Datura genome reveals duplications of psychoactive alkaloid biosynthetic genes and high mutation rate following tissue culture.</title>
        <authorList>
            <person name="Rajewski A."/>
            <person name="Carter-House D."/>
            <person name="Stajich J."/>
            <person name="Litt A."/>
        </authorList>
    </citation>
    <scope>NUCLEOTIDE SEQUENCE [LARGE SCALE GENOMIC DNA]</scope>
    <source>
        <strain evidence="1">AR-01</strain>
    </source>
</reference>
<keyword evidence="2" id="KW-1185">Reference proteome</keyword>
<dbReference type="EMBL" id="JACEIK010004010">
    <property type="protein sequence ID" value="MCD9643832.1"/>
    <property type="molecule type" value="Genomic_DNA"/>
</dbReference>
<gene>
    <name evidence="1" type="ORF">HAX54_031684</name>
</gene>
<evidence type="ECO:0000313" key="1">
    <source>
        <dbReference type="EMBL" id="MCD9643832.1"/>
    </source>
</evidence>
<organism evidence="1 2">
    <name type="scientific">Datura stramonium</name>
    <name type="common">Jimsonweed</name>
    <name type="synonym">Common thornapple</name>
    <dbReference type="NCBI Taxonomy" id="4076"/>
    <lineage>
        <taxon>Eukaryota</taxon>
        <taxon>Viridiplantae</taxon>
        <taxon>Streptophyta</taxon>
        <taxon>Embryophyta</taxon>
        <taxon>Tracheophyta</taxon>
        <taxon>Spermatophyta</taxon>
        <taxon>Magnoliopsida</taxon>
        <taxon>eudicotyledons</taxon>
        <taxon>Gunneridae</taxon>
        <taxon>Pentapetalae</taxon>
        <taxon>asterids</taxon>
        <taxon>lamiids</taxon>
        <taxon>Solanales</taxon>
        <taxon>Solanaceae</taxon>
        <taxon>Solanoideae</taxon>
        <taxon>Datureae</taxon>
        <taxon>Datura</taxon>
    </lineage>
</organism>
<accession>A0ABS8VA96</accession>
<evidence type="ECO:0000313" key="2">
    <source>
        <dbReference type="Proteomes" id="UP000823775"/>
    </source>
</evidence>
<feature type="non-terminal residue" evidence="1">
    <location>
        <position position="1"/>
    </location>
</feature>
<sequence>YKPYSPLRTVPVPVRQRFKNWPSAEFMERPDAMSRDTVVCFIPHTHGEIKRNSHMTPWAPLDCMGRIAWHEL</sequence>
<comment type="caution">
    <text evidence="1">The sequence shown here is derived from an EMBL/GenBank/DDBJ whole genome shotgun (WGS) entry which is preliminary data.</text>
</comment>